<protein>
    <submittedName>
        <fullName evidence="1">Uncharacterized protein</fullName>
    </submittedName>
</protein>
<name>A0A1N7IP22_9FLAO</name>
<dbReference type="Proteomes" id="UP000186373">
    <property type="component" value="Unassembled WGS sequence"/>
</dbReference>
<accession>A0A1N7IP22</accession>
<evidence type="ECO:0000313" key="2">
    <source>
        <dbReference type="Proteomes" id="UP000186373"/>
    </source>
</evidence>
<keyword evidence="2" id="KW-1185">Reference proteome</keyword>
<proteinExistence type="predicted"/>
<sequence length="29" mass="3341">MKAKSIKISILKIMVMPQKKVSGKTEYFL</sequence>
<gene>
    <name evidence="1" type="ORF">SAMN05421639_104311</name>
</gene>
<organism evidence="1 2">
    <name type="scientific">Chryseobacterium shigense</name>
    <dbReference type="NCBI Taxonomy" id="297244"/>
    <lineage>
        <taxon>Bacteria</taxon>
        <taxon>Pseudomonadati</taxon>
        <taxon>Bacteroidota</taxon>
        <taxon>Flavobacteriia</taxon>
        <taxon>Flavobacteriales</taxon>
        <taxon>Weeksellaceae</taxon>
        <taxon>Chryseobacterium group</taxon>
        <taxon>Chryseobacterium</taxon>
    </lineage>
</organism>
<evidence type="ECO:0000313" key="1">
    <source>
        <dbReference type="EMBL" id="SIS38810.1"/>
    </source>
</evidence>
<dbReference type="AlphaFoldDB" id="A0A1N7IP22"/>
<dbReference type="EMBL" id="FTNY01000004">
    <property type="protein sequence ID" value="SIS38810.1"/>
    <property type="molecule type" value="Genomic_DNA"/>
</dbReference>
<reference evidence="2" key="1">
    <citation type="submission" date="2017-01" db="EMBL/GenBank/DDBJ databases">
        <authorList>
            <person name="Varghese N."/>
            <person name="Submissions S."/>
        </authorList>
    </citation>
    <scope>NUCLEOTIDE SEQUENCE [LARGE SCALE GENOMIC DNA]</scope>
    <source>
        <strain evidence="2">DSM 17126</strain>
    </source>
</reference>